<dbReference type="Proteomes" id="UP001237642">
    <property type="component" value="Unassembled WGS sequence"/>
</dbReference>
<organism evidence="1 2">
    <name type="scientific">Heracleum sosnowskyi</name>
    <dbReference type="NCBI Taxonomy" id="360622"/>
    <lineage>
        <taxon>Eukaryota</taxon>
        <taxon>Viridiplantae</taxon>
        <taxon>Streptophyta</taxon>
        <taxon>Embryophyta</taxon>
        <taxon>Tracheophyta</taxon>
        <taxon>Spermatophyta</taxon>
        <taxon>Magnoliopsida</taxon>
        <taxon>eudicotyledons</taxon>
        <taxon>Gunneridae</taxon>
        <taxon>Pentapetalae</taxon>
        <taxon>asterids</taxon>
        <taxon>campanulids</taxon>
        <taxon>Apiales</taxon>
        <taxon>Apiaceae</taxon>
        <taxon>Apioideae</taxon>
        <taxon>apioid superclade</taxon>
        <taxon>Tordylieae</taxon>
        <taxon>Tordyliinae</taxon>
        <taxon>Heracleum</taxon>
    </lineage>
</organism>
<accession>A0AAD8GLY6</accession>
<gene>
    <name evidence="1" type="ORF">POM88_054668</name>
</gene>
<comment type="caution">
    <text evidence="1">The sequence shown here is derived from an EMBL/GenBank/DDBJ whole genome shotgun (WGS) entry which is preliminary data.</text>
</comment>
<dbReference type="InterPro" id="IPR036397">
    <property type="entry name" value="RNaseH_sf"/>
</dbReference>
<evidence type="ECO:0008006" key="3">
    <source>
        <dbReference type="Google" id="ProtNLM"/>
    </source>
</evidence>
<keyword evidence="2" id="KW-1185">Reference proteome</keyword>
<dbReference type="EMBL" id="JAUIZM010000065">
    <property type="protein sequence ID" value="KAK1350633.1"/>
    <property type="molecule type" value="Genomic_DNA"/>
</dbReference>
<evidence type="ECO:0000313" key="1">
    <source>
        <dbReference type="EMBL" id="KAK1350633.1"/>
    </source>
</evidence>
<protein>
    <recommendedName>
        <fullName evidence="3">ATP-dependent DNA helicase</fullName>
    </recommendedName>
</protein>
<name>A0AAD8GLY6_9APIA</name>
<reference evidence="1" key="1">
    <citation type="submission" date="2023-02" db="EMBL/GenBank/DDBJ databases">
        <title>Genome of toxic invasive species Heracleum sosnowskyi carries increased number of genes despite the absence of recent whole-genome duplications.</title>
        <authorList>
            <person name="Schelkunov M."/>
            <person name="Shtratnikova V."/>
            <person name="Makarenko M."/>
            <person name="Klepikova A."/>
            <person name="Omelchenko D."/>
            <person name="Novikova G."/>
            <person name="Obukhova E."/>
            <person name="Bogdanov V."/>
            <person name="Penin A."/>
            <person name="Logacheva M."/>
        </authorList>
    </citation>
    <scope>NUCLEOTIDE SEQUENCE</scope>
    <source>
        <strain evidence="1">Hsosn_3</strain>
        <tissue evidence="1">Leaf</tissue>
    </source>
</reference>
<dbReference type="GO" id="GO:0003676">
    <property type="term" value="F:nucleic acid binding"/>
    <property type="evidence" value="ECO:0007669"/>
    <property type="project" value="InterPro"/>
</dbReference>
<reference evidence="1" key="2">
    <citation type="submission" date="2023-05" db="EMBL/GenBank/DDBJ databases">
        <authorList>
            <person name="Schelkunov M.I."/>
        </authorList>
    </citation>
    <scope>NUCLEOTIDE SEQUENCE</scope>
    <source>
        <strain evidence="1">Hsosn_3</strain>
        <tissue evidence="1">Leaf</tissue>
    </source>
</reference>
<evidence type="ECO:0000313" key="2">
    <source>
        <dbReference type="Proteomes" id="UP001237642"/>
    </source>
</evidence>
<sequence length="607" mass="69646">MVEPAKRSSKNRPAETLVTKPITAVTKDISKRFLNQKVLPAIRAKWPGGNSTGTIIIQQDNAKPHKEHFFTSEDMLKGNKLRKRRQSRIRIQKENVNINCSGSSNNLMCTESVLCNSPQINCERFSFERTPTSADSSGITSRHESLSRDPLSTITNICTESRTTKKNKNKIKATVQFTESTRNLFQDEFDKASDETIDEYHDQLETSIIKGGSYSDGSSDDSNYEFCNEGIDDEEIDTEFDHDNMQFKPRPMKTRAQRTIFPEEYASLGAPDVKCAKCNARLWKEERVNKKVTRGTPIFSICCKKGEVKLPDALPTPPYLMHLYNDKRTTAAFRRNYYSYRLQVRENEGITARLGGRLFQQYLTTDIKKKSYFGTCVGIMYVVEFQKRGFKCIRHFPKKYSPRTVFDESDDILLKRRTITQVPKLILNEKQLEFYALAEIDDLLRSIGKCLKNYPQLPQPPQSYLHHGLNNLIIEETNYNITDLEVEYKKLLENCNQEQQFVYNKILESVEKKEGGLFFVYGSGGCADDSARCVDDDIVIPPQFCDLANENSVENMIKATYPDFELNCKDPKYLSERSILTPTNQTVSHLNSQIVEKLSVFYALPRV</sequence>
<dbReference type="PANTHER" id="PTHR10492:SF101">
    <property type="entry name" value="ATP-DEPENDENT DNA HELICASE"/>
    <property type="match status" value="1"/>
</dbReference>
<dbReference type="PANTHER" id="PTHR10492">
    <property type="match status" value="1"/>
</dbReference>
<dbReference type="AlphaFoldDB" id="A0AAD8GLY6"/>
<proteinExistence type="predicted"/>
<dbReference type="Gene3D" id="3.30.420.10">
    <property type="entry name" value="Ribonuclease H-like superfamily/Ribonuclease H"/>
    <property type="match status" value="1"/>
</dbReference>